<keyword evidence="4" id="KW-0443">Lipid metabolism</keyword>
<dbReference type="AlphaFoldDB" id="A0A7W2F9K0"/>
<comment type="similarity">
    <text evidence="1">Belongs to the ATP-dependent AMP-binding enzyme family.</text>
</comment>
<dbReference type="InterPro" id="IPR020845">
    <property type="entry name" value="AMP-binding_CS"/>
</dbReference>
<dbReference type="PROSITE" id="PS00455">
    <property type="entry name" value="AMP_BINDING"/>
    <property type="match status" value="1"/>
</dbReference>
<evidence type="ECO:0000313" key="7">
    <source>
        <dbReference type="EMBL" id="MBA5687641.1"/>
    </source>
</evidence>
<evidence type="ECO:0000256" key="4">
    <source>
        <dbReference type="ARBA" id="ARBA00023098"/>
    </source>
</evidence>
<dbReference type="CDD" id="cd12119">
    <property type="entry name" value="ttLC_FACS_AlkK_like"/>
    <property type="match status" value="1"/>
</dbReference>
<dbReference type="Proteomes" id="UP000573499">
    <property type="component" value="Unassembled WGS sequence"/>
</dbReference>
<dbReference type="Gene3D" id="3.30.300.30">
    <property type="match status" value="1"/>
</dbReference>
<dbReference type="InterPro" id="IPR000873">
    <property type="entry name" value="AMP-dep_synth/lig_dom"/>
</dbReference>
<dbReference type="FunFam" id="3.30.300.30:FF:000008">
    <property type="entry name" value="2,3-dihydroxybenzoate-AMP ligase"/>
    <property type="match status" value="1"/>
</dbReference>
<dbReference type="EMBL" id="JACEZU010000005">
    <property type="protein sequence ID" value="MBA5687641.1"/>
    <property type="molecule type" value="Genomic_DNA"/>
</dbReference>
<evidence type="ECO:0000256" key="1">
    <source>
        <dbReference type="ARBA" id="ARBA00006432"/>
    </source>
</evidence>
<gene>
    <name evidence="7" type="ORF">H3H39_11335</name>
</gene>
<dbReference type="GO" id="GO:0006631">
    <property type="term" value="P:fatty acid metabolic process"/>
    <property type="evidence" value="ECO:0007669"/>
    <property type="project" value="UniProtKB-KW"/>
</dbReference>
<dbReference type="NCBIfam" id="NF004837">
    <property type="entry name" value="PRK06187.1"/>
    <property type="match status" value="1"/>
</dbReference>
<dbReference type="Pfam" id="PF13193">
    <property type="entry name" value="AMP-binding_C"/>
    <property type="match status" value="1"/>
</dbReference>
<dbReference type="SUPFAM" id="SSF56801">
    <property type="entry name" value="Acetyl-CoA synthetase-like"/>
    <property type="match status" value="1"/>
</dbReference>
<evidence type="ECO:0000259" key="5">
    <source>
        <dbReference type="Pfam" id="PF00501"/>
    </source>
</evidence>
<evidence type="ECO:0000313" key="8">
    <source>
        <dbReference type="Proteomes" id="UP000573499"/>
    </source>
</evidence>
<dbReference type="NCBIfam" id="NF004674">
    <property type="entry name" value="PRK06018.1"/>
    <property type="match status" value="1"/>
</dbReference>
<dbReference type="Gene3D" id="3.40.50.12780">
    <property type="entry name" value="N-terminal domain of ligase-like"/>
    <property type="match status" value="1"/>
</dbReference>
<proteinExistence type="inferred from homology"/>
<protein>
    <submittedName>
        <fullName evidence="7">Fatty-acid--CoA ligase</fullName>
    </submittedName>
</protein>
<accession>A0A7W2F9K0</accession>
<organism evidence="7 8">
    <name type="scientific">Rugamonas apoptosis</name>
    <dbReference type="NCBI Taxonomy" id="2758570"/>
    <lineage>
        <taxon>Bacteria</taxon>
        <taxon>Pseudomonadati</taxon>
        <taxon>Pseudomonadota</taxon>
        <taxon>Betaproteobacteria</taxon>
        <taxon>Burkholderiales</taxon>
        <taxon>Oxalobacteraceae</taxon>
        <taxon>Telluria group</taxon>
        <taxon>Rugamonas</taxon>
    </lineage>
</organism>
<reference evidence="7 8" key="1">
    <citation type="submission" date="2020-07" db="EMBL/GenBank/DDBJ databases">
        <title>Novel species isolated from subtropical streams in China.</title>
        <authorList>
            <person name="Lu H."/>
        </authorList>
    </citation>
    <scope>NUCLEOTIDE SEQUENCE [LARGE SCALE GENOMIC DNA]</scope>
    <source>
        <strain evidence="7 8">LX47W</strain>
    </source>
</reference>
<keyword evidence="8" id="KW-1185">Reference proteome</keyword>
<comment type="caution">
    <text evidence="7">The sequence shown here is derived from an EMBL/GenBank/DDBJ whole genome shotgun (WGS) entry which is preliminary data.</text>
</comment>
<dbReference type="InterPro" id="IPR045851">
    <property type="entry name" value="AMP-bd_C_sf"/>
</dbReference>
<name>A0A7W2F9K0_9BURK</name>
<sequence length="541" mass="60120">MGQMMNQPLLISSIVEFASRHNGGAEIVSRRVEGDLHRYTFRECHQRSRRLANALQGLGVKMGERIATLAWNGYRHLEAYYAVSGSGAVLHTINPRLHPEQVAYIINHAEDQLLFFDLTFLPAVEMVAAHCKMIKGYVLMTDRAHMPADSKIPNLMCYEDLINSHSDDYTWPLFDENSAATLCYTSGTTGNPKGALYSHRSTVLHAYASALPNALNVTSHDTVLPVVPMFHVNAWGLPYSVPLTGAKMVFPGPALDGKSLYELFESERVTMSAGVPTVWLGLINHALQNKLKFSTFRRTVIGGSACPPAMMNTLIDDFGVEVVHAWGMTEMSPLGTACVLSSKHKDLPKEEQRKILQKQGHAIFGVDMKIVDDDGKELPWDGVGYGHLLVKGPWIISRYFKDEGGDVLQDGWFPTGDVATIDPDGYMQITDRSKDVIKSGGEWISTIDLENIAMAHPAVMQAACIGIYHPKWDERPLLVVVRRPAQDVSRDELLAFYEGKIAKWWTPDDVVFADALPLGATGKVQKNKLREHYKNHKLPTA</sequence>
<dbReference type="InterPro" id="IPR025110">
    <property type="entry name" value="AMP-bd_C"/>
</dbReference>
<keyword evidence="3" id="KW-0276">Fatty acid metabolism</keyword>
<evidence type="ECO:0000256" key="2">
    <source>
        <dbReference type="ARBA" id="ARBA00022598"/>
    </source>
</evidence>
<dbReference type="GO" id="GO:0016874">
    <property type="term" value="F:ligase activity"/>
    <property type="evidence" value="ECO:0007669"/>
    <property type="project" value="UniProtKB-KW"/>
</dbReference>
<evidence type="ECO:0000259" key="6">
    <source>
        <dbReference type="Pfam" id="PF13193"/>
    </source>
</evidence>
<dbReference type="PANTHER" id="PTHR43859:SF4">
    <property type="entry name" value="BUTANOATE--COA LIGASE AAE1-RELATED"/>
    <property type="match status" value="1"/>
</dbReference>
<evidence type="ECO:0000256" key="3">
    <source>
        <dbReference type="ARBA" id="ARBA00022832"/>
    </source>
</evidence>
<dbReference type="InterPro" id="IPR042099">
    <property type="entry name" value="ANL_N_sf"/>
</dbReference>
<keyword evidence="2 7" id="KW-0436">Ligase</keyword>
<dbReference type="Pfam" id="PF00501">
    <property type="entry name" value="AMP-binding"/>
    <property type="match status" value="1"/>
</dbReference>
<feature type="domain" description="AMP-binding enzyme C-terminal" evidence="6">
    <location>
        <begin position="449"/>
        <end position="523"/>
    </location>
</feature>
<feature type="domain" description="AMP-dependent synthetase/ligase" evidence="5">
    <location>
        <begin position="24"/>
        <end position="400"/>
    </location>
</feature>
<dbReference type="NCBIfam" id="NF005426">
    <property type="entry name" value="PRK07008.1"/>
    <property type="match status" value="1"/>
</dbReference>
<dbReference type="PANTHER" id="PTHR43859">
    <property type="entry name" value="ACYL-ACTIVATING ENZYME"/>
    <property type="match status" value="1"/>
</dbReference>